<proteinExistence type="predicted"/>
<dbReference type="EMBL" id="JAHRIN010018982">
    <property type="protein sequence ID" value="MEQ2198228.1"/>
    <property type="molecule type" value="Genomic_DNA"/>
</dbReference>
<sequence length="114" mass="12994">IHEMQDLGDKLRMIVMGHRRIRITRQLEVEAEEVSASPEWSESEPESQVKSVPRRKSKRNRKDQSASLAEQLENKALTAEIVKTIRDIIALNPLYRSARTILSKPFILCGVAIS</sequence>
<feature type="non-terminal residue" evidence="2">
    <location>
        <position position="1"/>
    </location>
</feature>
<feature type="compositionally biased region" description="Basic residues" evidence="1">
    <location>
        <begin position="52"/>
        <end position="61"/>
    </location>
</feature>
<keyword evidence="3" id="KW-1185">Reference proteome</keyword>
<comment type="caution">
    <text evidence="2">The sequence shown here is derived from an EMBL/GenBank/DDBJ whole genome shotgun (WGS) entry which is preliminary data.</text>
</comment>
<accession>A0ABV0QQW9</accession>
<protein>
    <submittedName>
        <fullName evidence="2">Uncharacterized protein</fullName>
    </submittedName>
</protein>
<gene>
    <name evidence="2" type="ORF">XENOCAPTIV_009742</name>
</gene>
<name>A0ABV0QQW9_9TELE</name>
<evidence type="ECO:0000256" key="1">
    <source>
        <dbReference type="SAM" id="MobiDB-lite"/>
    </source>
</evidence>
<dbReference type="Proteomes" id="UP001434883">
    <property type="component" value="Unassembled WGS sequence"/>
</dbReference>
<reference evidence="2 3" key="1">
    <citation type="submission" date="2021-06" db="EMBL/GenBank/DDBJ databases">
        <authorList>
            <person name="Palmer J.M."/>
        </authorList>
    </citation>
    <scope>NUCLEOTIDE SEQUENCE [LARGE SCALE GENOMIC DNA]</scope>
    <source>
        <strain evidence="2 3">XC_2019</strain>
        <tissue evidence="2">Muscle</tissue>
    </source>
</reference>
<feature type="region of interest" description="Disordered" evidence="1">
    <location>
        <begin position="34"/>
        <end position="67"/>
    </location>
</feature>
<evidence type="ECO:0000313" key="3">
    <source>
        <dbReference type="Proteomes" id="UP001434883"/>
    </source>
</evidence>
<evidence type="ECO:0000313" key="2">
    <source>
        <dbReference type="EMBL" id="MEQ2198228.1"/>
    </source>
</evidence>
<organism evidence="2 3">
    <name type="scientific">Xenoophorus captivus</name>
    <dbReference type="NCBI Taxonomy" id="1517983"/>
    <lineage>
        <taxon>Eukaryota</taxon>
        <taxon>Metazoa</taxon>
        <taxon>Chordata</taxon>
        <taxon>Craniata</taxon>
        <taxon>Vertebrata</taxon>
        <taxon>Euteleostomi</taxon>
        <taxon>Actinopterygii</taxon>
        <taxon>Neopterygii</taxon>
        <taxon>Teleostei</taxon>
        <taxon>Neoteleostei</taxon>
        <taxon>Acanthomorphata</taxon>
        <taxon>Ovalentaria</taxon>
        <taxon>Atherinomorphae</taxon>
        <taxon>Cyprinodontiformes</taxon>
        <taxon>Goodeidae</taxon>
        <taxon>Xenoophorus</taxon>
    </lineage>
</organism>